<evidence type="ECO:0000313" key="2">
    <source>
        <dbReference type="EMBL" id="QGY31318.1"/>
    </source>
</evidence>
<accession>A0A6B9G2X9</accession>
<dbReference type="AlphaFoldDB" id="A0A6B9G2X9"/>
<dbReference type="EMBL" id="CP024768">
    <property type="protein sequence ID" value="QGY31318.1"/>
    <property type="molecule type" value="Genomic_DNA"/>
</dbReference>
<dbReference type="Pfam" id="PF04448">
    <property type="entry name" value="DUF551"/>
    <property type="match status" value="1"/>
</dbReference>
<reference evidence="2 3" key="1">
    <citation type="submission" date="2017-11" db="EMBL/GenBank/DDBJ databases">
        <title>Genome sequence of Pantoea cypripedii NE1.</title>
        <authorList>
            <person name="Nascimento F.X."/>
        </authorList>
    </citation>
    <scope>NUCLEOTIDE SEQUENCE [LARGE SCALE GENOMIC DNA]</scope>
    <source>
        <strain evidence="2 3">NE1</strain>
    </source>
</reference>
<feature type="domain" description="DUF551" evidence="1">
    <location>
        <begin position="26"/>
        <end position="93"/>
    </location>
</feature>
<gene>
    <name evidence="2" type="ORF">CUN67_13060</name>
</gene>
<proteinExistence type="predicted"/>
<dbReference type="InterPro" id="IPR007539">
    <property type="entry name" value="DUF551"/>
</dbReference>
<sequence>MQRQLMDRVAAVFDGNHIPDAGKMTGWVKCSDRLPDKSGDYLVLCHYPNFHERCFVQHVMNFLHTAYETPVMRWYDRQRADYITHWQLLPEVPDDK</sequence>
<evidence type="ECO:0000259" key="1">
    <source>
        <dbReference type="Pfam" id="PF04448"/>
    </source>
</evidence>
<organism evidence="2 3">
    <name type="scientific">Pantoea cypripedii</name>
    <name type="common">Pectobacterium cypripedii</name>
    <name type="synonym">Erwinia cypripedii</name>
    <dbReference type="NCBI Taxonomy" id="55209"/>
    <lineage>
        <taxon>Bacteria</taxon>
        <taxon>Pseudomonadati</taxon>
        <taxon>Pseudomonadota</taxon>
        <taxon>Gammaproteobacteria</taxon>
        <taxon>Enterobacterales</taxon>
        <taxon>Erwiniaceae</taxon>
        <taxon>Pantoea</taxon>
    </lineage>
</organism>
<name>A0A6B9G2X9_PANCY</name>
<dbReference type="Proteomes" id="UP000502005">
    <property type="component" value="Chromosome"/>
</dbReference>
<evidence type="ECO:0000313" key="3">
    <source>
        <dbReference type="Proteomes" id="UP000502005"/>
    </source>
</evidence>
<protein>
    <recommendedName>
        <fullName evidence="1">DUF551 domain-containing protein</fullName>
    </recommendedName>
</protein>